<dbReference type="GO" id="GO:0097367">
    <property type="term" value="F:carbohydrate derivative binding"/>
    <property type="evidence" value="ECO:0007669"/>
    <property type="project" value="InterPro"/>
</dbReference>
<name>A0AAW9SUQ0_CORAY</name>
<dbReference type="GO" id="GO:1901135">
    <property type="term" value="P:carbohydrate derivative metabolic process"/>
    <property type="evidence" value="ECO:0007669"/>
    <property type="project" value="InterPro"/>
</dbReference>
<evidence type="ECO:0000313" key="1">
    <source>
        <dbReference type="EMBL" id="MEO3717035.1"/>
    </source>
</evidence>
<gene>
    <name evidence="1" type="ORF">QP460_005460</name>
</gene>
<dbReference type="RefSeq" id="WP_284825877.1">
    <property type="nucleotide sequence ID" value="NZ_JASOOY020000020.1"/>
</dbReference>
<dbReference type="SUPFAM" id="SSF53697">
    <property type="entry name" value="SIS domain"/>
    <property type="match status" value="1"/>
</dbReference>
<reference evidence="1" key="1">
    <citation type="submission" date="2023-05" db="EMBL/GenBank/DDBJ databases">
        <authorList>
            <person name="Du J."/>
        </authorList>
    </citation>
    <scope>NUCLEOTIDE SEQUENCE</scope>
    <source>
        <strain evidence="1">UMB1064</strain>
    </source>
</reference>
<reference evidence="1" key="2">
    <citation type="submission" date="2024-05" db="EMBL/GenBank/DDBJ databases">
        <authorList>
            <person name="Wolfe A."/>
        </authorList>
    </citation>
    <scope>NUCLEOTIDE SEQUENCE</scope>
    <source>
        <strain evidence="1">UMB1064</strain>
    </source>
</reference>
<dbReference type="InterPro" id="IPR046348">
    <property type="entry name" value="SIS_dom_sf"/>
</dbReference>
<dbReference type="Proteomes" id="UP001223646">
    <property type="component" value="Unassembled WGS sequence"/>
</dbReference>
<sequence>MTSSFDSSHNPRQEALFYRMATAGAGLRAAASATRGGAFAQLPLPRSAVILVGNRRAQLAAESVRALADDIRCPVVIAHQLPSYVGALDLVIVCDDNPGSPLGAALAEADRRGAATVVVDPGEGPLRAAGSPDTVVVPRPAMAESASFTAYVGAIASALTECGATSLAPAGVVEEVADAVDADIAACAPQRDETVNPARQVAQWAAGRRMLAVSTTSALAPVAELASLQMLEAGVVSAASSISELSLSVGALLAAEPQESRDIFYDPFIDGGDEGATVLPLGAIVLAAPNNVGHYRDHYGEVGWARVECPALDAETHHPLVEVCVAAARVGAIAAFSA</sequence>
<accession>A0AAW9SUQ0</accession>
<proteinExistence type="predicted"/>
<protein>
    <recommendedName>
        <fullName evidence="3">TobH protein</fullName>
    </recommendedName>
</protein>
<dbReference type="AlphaFoldDB" id="A0AAW9SUQ0"/>
<evidence type="ECO:0000313" key="2">
    <source>
        <dbReference type="Proteomes" id="UP001223646"/>
    </source>
</evidence>
<comment type="caution">
    <text evidence="1">The sequence shown here is derived from an EMBL/GenBank/DDBJ whole genome shotgun (WGS) entry which is preliminary data.</text>
</comment>
<evidence type="ECO:0008006" key="3">
    <source>
        <dbReference type="Google" id="ProtNLM"/>
    </source>
</evidence>
<organism evidence="1 2">
    <name type="scientific">Corynebacterium amycolatum</name>
    <dbReference type="NCBI Taxonomy" id="43765"/>
    <lineage>
        <taxon>Bacteria</taxon>
        <taxon>Bacillati</taxon>
        <taxon>Actinomycetota</taxon>
        <taxon>Actinomycetes</taxon>
        <taxon>Mycobacteriales</taxon>
        <taxon>Corynebacteriaceae</taxon>
        <taxon>Corynebacterium</taxon>
    </lineage>
</organism>
<dbReference type="EMBL" id="JASOOY020000020">
    <property type="protein sequence ID" value="MEO3717035.1"/>
    <property type="molecule type" value="Genomic_DNA"/>
</dbReference>